<evidence type="ECO:0008006" key="3">
    <source>
        <dbReference type="Google" id="ProtNLM"/>
    </source>
</evidence>
<accession>A0ABY8MHR8</accession>
<gene>
    <name evidence="1" type="ORF">P0082_09490</name>
</gene>
<evidence type="ECO:0000313" key="2">
    <source>
        <dbReference type="Proteomes" id="UP001228690"/>
    </source>
</evidence>
<organism evidence="1 2">
    <name type="scientific">Candidatus Haliotispira prima</name>
    <dbReference type="NCBI Taxonomy" id="3034016"/>
    <lineage>
        <taxon>Bacteria</taxon>
        <taxon>Pseudomonadati</taxon>
        <taxon>Spirochaetota</taxon>
        <taxon>Spirochaetia</taxon>
        <taxon>Spirochaetales</taxon>
        <taxon>Spirochaetaceae</taxon>
        <taxon>Candidatus Haliotispira</taxon>
    </lineage>
</organism>
<name>A0ABY8MHR8_9SPIO</name>
<dbReference type="EMBL" id="CP123443">
    <property type="protein sequence ID" value="WGK68708.1"/>
    <property type="molecule type" value="Genomic_DNA"/>
</dbReference>
<sequence length="449" mass="52333">MLYSCAPTRDPLRVSALLYTDNEREERFIEQYNEIFPNGNLESKIFRNKERYYDSIRILFQSDRLPDIFSVWDNKLYRFLSESPKLADLSNMIRLDTYNANIFHVEHSYDPVRVLPVRYNYGNVMLINMEILREVYPSLDIRKIISYEDFRNLGEATGEKGLDFLVIGDPNESSLGDLFFSAVVGWQDPFWLAKYENGTVSMSNRRVVHLMSNFYSKFGQLFPDPKLAKLDRSAAEQMFLDGKVLLIIGDTEQLLPLMQRSSMEVEWLHFPRTVHWYRDEEEESDESGNQRDPDYSEKLDVVEKERRGAVLNDVLAVAVSDRVEDYDPMLYSEVISVLNYYTGLYANGERIRNWNIPVPSGHFVVVDKENTIMNKTIDFLDSVNHVYYRPGVYLPEELNTFLNEETWRLLQGEESSELFVKNLLGFAEHSEGLRAGAVEGEESEPNRKN</sequence>
<proteinExistence type="predicted"/>
<protein>
    <recommendedName>
        <fullName evidence="3">Lipoprotein</fullName>
    </recommendedName>
</protein>
<reference evidence="1 2" key="1">
    <citation type="submission" date="2023-04" db="EMBL/GenBank/DDBJ databases">
        <title>Spirochaete genome identified in red abalone sample constitutes a novel genus.</title>
        <authorList>
            <person name="Sharma S.P."/>
            <person name="Purcell C.M."/>
            <person name="Hyde J.R."/>
            <person name="Severin A.J."/>
        </authorList>
    </citation>
    <scope>NUCLEOTIDE SEQUENCE [LARGE SCALE GENOMIC DNA]</scope>
    <source>
        <strain evidence="1 2">SP-2023</strain>
    </source>
</reference>
<dbReference type="SUPFAM" id="SSF53850">
    <property type="entry name" value="Periplasmic binding protein-like II"/>
    <property type="match status" value="1"/>
</dbReference>
<evidence type="ECO:0000313" key="1">
    <source>
        <dbReference type="EMBL" id="WGK68708.1"/>
    </source>
</evidence>
<dbReference type="Gene3D" id="3.40.190.10">
    <property type="entry name" value="Periplasmic binding protein-like II"/>
    <property type="match status" value="2"/>
</dbReference>
<keyword evidence="2" id="KW-1185">Reference proteome</keyword>
<dbReference type="RefSeq" id="WP_326926894.1">
    <property type="nucleotide sequence ID" value="NZ_CP123443.1"/>
</dbReference>
<dbReference type="Proteomes" id="UP001228690">
    <property type="component" value="Chromosome"/>
</dbReference>